<reference evidence="4" key="1">
    <citation type="journal article" date="2012" name="Proc. Natl. Acad. Sci. U.S.A.">
        <title>Antigenic diversity is generated by distinct evolutionary mechanisms in African trypanosome species.</title>
        <authorList>
            <person name="Jackson A.P."/>
            <person name="Berry A."/>
            <person name="Aslett M."/>
            <person name="Allison H.C."/>
            <person name="Burton P."/>
            <person name="Vavrova-Anderson J."/>
            <person name="Brown R."/>
            <person name="Browne H."/>
            <person name="Corton N."/>
            <person name="Hauser H."/>
            <person name="Gamble J."/>
            <person name="Gilderthorp R."/>
            <person name="Marcello L."/>
            <person name="McQuillan J."/>
            <person name="Otto T.D."/>
            <person name="Quail M.A."/>
            <person name="Sanders M.J."/>
            <person name="van Tonder A."/>
            <person name="Ginger M.L."/>
            <person name="Field M.C."/>
            <person name="Barry J.D."/>
            <person name="Hertz-Fowler C."/>
            <person name="Berriman M."/>
        </authorList>
    </citation>
    <scope>NUCLEOTIDE SEQUENCE</scope>
    <source>
        <strain evidence="4">Y486</strain>
    </source>
</reference>
<keyword evidence="2" id="KW-0812">Transmembrane</keyword>
<keyword evidence="2" id="KW-1133">Transmembrane helix</keyword>
<evidence type="ECO:0000256" key="2">
    <source>
        <dbReference type="SAM" id="Phobius"/>
    </source>
</evidence>
<sequence length="148" mass="16318">MCAQRSDYRSLADAPAARRRPAIPRTTGRPAGNLRQQLVENQIDLSGLATEEQIQREKLLEAVAIEVNVVEIKEATEEFASLLEQQRTGLDRLCANVQGAMQSIGSGREELAVASSRQWCGRKLLCFLFFGTTLGLLFAVAMLLPKTK</sequence>
<dbReference type="Gene3D" id="1.20.5.110">
    <property type="match status" value="1"/>
</dbReference>
<protein>
    <recommendedName>
        <fullName evidence="3">t-SNARE coiled-coil homology domain-containing protein</fullName>
    </recommendedName>
</protein>
<name>G0U9F3_TRYVY</name>
<feature type="transmembrane region" description="Helical" evidence="2">
    <location>
        <begin position="124"/>
        <end position="144"/>
    </location>
</feature>
<dbReference type="AlphaFoldDB" id="G0U9F3"/>
<organism evidence="4">
    <name type="scientific">Trypanosoma vivax (strain Y486)</name>
    <dbReference type="NCBI Taxonomy" id="1055687"/>
    <lineage>
        <taxon>Eukaryota</taxon>
        <taxon>Discoba</taxon>
        <taxon>Euglenozoa</taxon>
        <taxon>Kinetoplastea</taxon>
        <taxon>Metakinetoplastina</taxon>
        <taxon>Trypanosomatida</taxon>
        <taxon>Trypanosomatidae</taxon>
        <taxon>Trypanosoma</taxon>
        <taxon>Duttonella</taxon>
    </lineage>
</organism>
<proteinExistence type="predicted"/>
<dbReference type="SUPFAM" id="SSF58038">
    <property type="entry name" value="SNARE fusion complex"/>
    <property type="match status" value="1"/>
</dbReference>
<dbReference type="VEuPathDB" id="TriTrypDB:TvY486_1117230"/>
<dbReference type="OMA" id="EYNDEPR"/>
<dbReference type="InterPro" id="IPR000727">
    <property type="entry name" value="T_SNARE_dom"/>
</dbReference>
<evidence type="ECO:0000256" key="1">
    <source>
        <dbReference type="SAM" id="MobiDB-lite"/>
    </source>
</evidence>
<evidence type="ECO:0000313" key="4">
    <source>
        <dbReference type="EMBL" id="CCC54239.1"/>
    </source>
</evidence>
<evidence type="ECO:0000259" key="3">
    <source>
        <dbReference type="PROSITE" id="PS50192"/>
    </source>
</evidence>
<keyword evidence="2" id="KW-0472">Membrane</keyword>
<dbReference type="EMBL" id="HE573027">
    <property type="protein sequence ID" value="CCC54239.1"/>
    <property type="molecule type" value="Genomic_DNA"/>
</dbReference>
<dbReference type="PROSITE" id="PS50192">
    <property type="entry name" value="T_SNARE"/>
    <property type="match status" value="1"/>
</dbReference>
<gene>
    <name evidence="4" type="ORF">TVY486_1117230</name>
</gene>
<feature type="domain" description="T-SNARE coiled-coil homology" evidence="3">
    <location>
        <begin position="52"/>
        <end position="114"/>
    </location>
</feature>
<feature type="region of interest" description="Disordered" evidence="1">
    <location>
        <begin position="1"/>
        <end position="31"/>
    </location>
</feature>
<accession>G0U9F3</accession>
<feature type="compositionally biased region" description="Basic and acidic residues" evidence="1">
    <location>
        <begin position="1"/>
        <end position="10"/>
    </location>
</feature>